<proteinExistence type="predicted"/>
<evidence type="ECO:0000313" key="2">
    <source>
        <dbReference type="EMBL" id="BCL20143.1"/>
    </source>
</evidence>
<gene>
    <name evidence="2" type="ORF">GCM10017668_19860</name>
</gene>
<protein>
    <submittedName>
        <fullName evidence="2">Uncharacterized protein</fullName>
    </submittedName>
</protein>
<reference evidence="2 3" key="1">
    <citation type="journal article" date="2014" name="Int. J. Syst. Evol. Microbiol.">
        <title>Complete genome sequence of Corynebacterium casei LMG S-19264T (=DSM 44701T), isolated from a smear-ripened cheese.</title>
        <authorList>
            <consortium name="US DOE Joint Genome Institute (JGI-PGF)"/>
            <person name="Walter F."/>
            <person name="Albersmeier A."/>
            <person name="Kalinowski J."/>
            <person name="Ruckert C."/>
        </authorList>
    </citation>
    <scope>NUCLEOTIDE SEQUENCE [LARGE SCALE GENOMIC DNA]</scope>
    <source>
        <strain evidence="2 3">JCM 4255</strain>
    </source>
</reference>
<evidence type="ECO:0000313" key="3">
    <source>
        <dbReference type="Proteomes" id="UP000516373"/>
    </source>
</evidence>
<sequence>MTDMTRPPGDHTPDARGESAPGTGHDTVRDPDLDRGATRGTDADRGTPHGVDTDRGAPLGTDADRAAAHGTDVPATDRHSADGTDRHGTDGHRTDRHGTHDRDRLDTHGTDLPGTDRHGTPGTDRHGTDRLGAETSRGDHGTGPDKVGSAKNRAHLLAHDDSDKLGSQLQHAVAGFVDGPRAAVEEADHVLEEIAARFTEAVTQRRRTLRHSWQSVEGGEGRSVSSADTEQLRLALKDYRELAERLLHV</sequence>
<accession>A0A7G1NAI8</accession>
<dbReference type="KEGG" id="stui:GCM10017668_19860"/>
<feature type="compositionally biased region" description="Basic and acidic residues" evidence="1">
    <location>
        <begin position="75"/>
        <end position="143"/>
    </location>
</feature>
<evidence type="ECO:0000256" key="1">
    <source>
        <dbReference type="SAM" id="MobiDB-lite"/>
    </source>
</evidence>
<feature type="compositionally biased region" description="Basic and acidic residues" evidence="1">
    <location>
        <begin position="8"/>
        <end position="17"/>
    </location>
</feature>
<name>A0A7G1NAI8_9ACTN</name>
<dbReference type="Proteomes" id="UP000516373">
    <property type="component" value="Chromosome"/>
</dbReference>
<dbReference type="AlphaFoldDB" id="A0A7G1NAI8"/>
<feature type="region of interest" description="Disordered" evidence="1">
    <location>
        <begin position="1"/>
        <end position="149"/>
    </location>
</feature>
<dbReference type="RefSeq" id="WP_232543470.1">
    <property type="nucleotide sequence ID" value="NZ_AP023439.1"/>
</dbReference>
<dbReference type="EMBL" id="AP023439">
    <property type="protein sequence ID" value="BCL20143.1"/>
    <property type="molecule type" value="Genomic_DNA"/>
</dbReference>
<organism evidence="2 3">
    <name type="scientific">Streptomyces tuirus</name>
    <dbReference type="NCBI Taxonomy" id="68278"/>
    <lineage>
        <taxon>Bacteria</taxon>
        <taxon>Bacillati</taxon>
        <taxon>Actinomycetota</taxon>
        <taxon>Actinomycetes</taxon>
        <taxon>Kitasatosporales</taxon>
        <taxon>Streptomycetaceae</taxon>
        <taxon>Streptomyces</taxon>
    </lineage>
</organism>
<feature type="compositionally biased region" description="Basic and acidic residues" evidence="1">
    <location>
        <begin position="26"/>
        <end position="55"/>
    </location>
</feature>